<keyword evidence="1" id="KW-0472">Membrane</keyword>
<dbReference type="RefSeq" id="WP_207981036.1">
    <property type="nucleotide sequence ID" value="NZ_JAGDEL010000020.1"/>
</dbReference>
<sequence length="93" mass="10153">MNAINRWIGFIFLAFITVLMFNKGIDLWFLGTNVDGDGIGIHFLGLEINDRVADENIPTYATGFFVASLITLLIAFAAVGKTVLKLKGNKTAC</sequence>
<reference evidence="2 3" key="1">
    <citation type="submission" date="2021-03" db="EMBL/GenBank/DDBJ databases">
        <title>Whole genome sequence of Metabacillus bambusae BG109.</title>
        <authorList>
            <person name="Jeong J.W."/>
        </authorList>
    </citation>
    <scope>NUCLEOTIDE SEQUENCE [LARGE SCALE GENOMIC DNA]</scope>
    <source>
        <strain evidence="2 3">BG109</strain>
    </source>
</reference>
<protein>
    <recommendedName>
        <fullName evidence="4">DUF4321 domain-containing protein</fullName>
    </recommendedName>
</protein>
<dbReference type="Proteomes" id="UP000663981">
    <property type="component" value="Unassembled WGS sequence"/>
</dbReference>
<keyword evidence="1" id="KW-1133">Transmembrane helix</keyword>
<evidence type="ECO:0000256" key="1">
    <source>
        <dbReference type="SAM" id="Phobius"/>
    </source>
</evidence>
<proteinExistence type="predicted"/>
<evidence type="ECO:0000313" key="2">
    <source>
        <dbReference type="EMBL" id="MBO1514108.1"/>
    </source>
</evidence>
<gene>
    <name evidence="2" type="ORF">I7822_21020</name>
</gene>
<feature type="transmembrane region" description="Helical" evidence="1">
    <location>
        <begin position="60"/>
        <end position="80"/>
    </location>
</feature>
<feature type="transmembrane region" description="Helical" evidence="1">
    <location>
        <begin position="7"/>
        <end position="25"/>
    </location>
</feature>
<organism evidence="2 3">
    <name type="scientific">Metabacillus bambusae</name>
    <dbReference type="NCBI Taxonomy" id="2795218"/>
    <lineage>
        <taxon>Bacteria</taxon>
        <taxon>Bacillati</taxon>
        <taxon>Bacillota</taxon>
        <taxon>Bacilli</taxon>
        <taxon>Bacillales</taxon>
        <taxon>Bacillaceae</taxon>
        <taxon>Metabacillus</taxon>
    </lineage>
</organism>
<comment type="caution">
    <text evidence="2">The sequence shown here is derived from an EMBL/GenBank/DDBJ whole genome shotgun (WGS) entry which is preliminary data.</text>
</comment>
<accession>A0ABS3N7G4</accession>
<evidence type="ECO:0000313" key="3">
    <source>
        <dbReference type="Proteomes" id="UP000663981"/>
    </source>
</evidence>
<dbReference type="EMBL" id="JAGDEL010000020">
    <property type="protein sequence ID" value="MBO1514108.1"/>
    <property type="molecule type" value="Genomic_DNA"/>
</dbReference>
<name>A0ABS3N7G4_9BACI</name>
<evidence type="ECO:0008006" key="4">
    <source>
        <dbReference type="Google" id="ProtNLM"/>
    </source>
</evidence>
<keyword evidence="3" id="KW-1185">Reference proteome</keyword>
<keyword evidence="1" id="KW-0812">Transmembrane</keyword>